<evidence type="ECO:0000256" key="2">
    <source>
        <dbReference type="ARBA" id="ARBA00022692"/>
    </source>
</evidence>
<dbReference type="GO" id="GO:0003254">
    <property type="term" value="P:regulation of membrane depolarization"/>
    <property type="evidence" value="ECO:0007669"/>
    <property type="project" value="TreeGrafter"/>
</dbReference>
<dbReference type="Gene3D" id="1.10.287.70">
    <property type="match status" value="1"/>
</dbReference>
<keyword evidence="8" id="KW-1185">Reference proteome</keyword>
<dbReference type="InterPro" id="IPR005821">
    <property type="entry name" value="Ion_trans_dom"/>
</dbReference>
<evidence type="ECO:0000256" key="3">
    <source>
        <dbReference type="ARBA" id="ARBA00022989"/>
    </source>
</evidence>
<dbReference type="InterPro" id="IPR051413">
    <property type="entry name" value="K/Na_HCN_channel"/>
</dbReference>
<feature type="domain" description="Ion transport" evidence="6">
    <location>
        <begin position="77"/>
        <end position="326"/>
    </location>
</feature>
<dbReference type="InterPro" id="IPR018490">
    <property type="entry name" value="cNMP-bd_dom_sf"/>
</dbReference>
<proteinExistence type="predicted"/>
<dbReference type="SUPFAM" id="SSF51206">
    <property type="entry name" value="cAMP-binding domain-like"/>
    <property type="match status" value="1"/>
</dbReference>
<accession>A0AA36MX76</accession>
<sequence>MLAQPLPEKRSPGTVGPTLQLYPLWVAKQTAKQAGFAAASKLRLNISSVLKTGDSLLDNDACFQRYIMNPYGSKRLAWGILGVILILWDLVVIPLTVFKLGQVSNFLDIMSIITFAYWLLDLPGTFLVGVDLDGTLDMRPRSVAMQYFKTWFFPDLVILLLDVVLFIVTAMASDNTPQALQTASLVRALRLFRIVRLVRLHKAAAVVDVIQMRVRSEYVVLVVKMVRQSLLIIGVNHYIACAWFSVSDTLEGPDTWVNVFGVKNVDAWHQYMVSFHWSLTQFAPATNNVAPQNAIERFFASLIVIYAFVAFSSFVSAMTNAANELRAFTLKSAQQEAQIRNFLGDKKVSSDLWCRIRKFCKSNNSMTRLVTEKDIALFNDIPESLRILLHEELYREVFLDSHFLSGIQDADDLHQICKRFCHFCFSEQVTAAKLDVFVDGTEAQHVYVSRTGDSIYWSILLDRNRQELRGTHWLCELALWAKWHHRGQLVANTTTRFVTIDPKSFATIAASEGGPIFAYLRTLGLLLIGQAEVTEEQSEDGVTDLTLGDELVRNLASRASGFAQFTEPSQRGKSIRLSHLGSLAGLRRSSSDYSSQSWI</sequence>
<evidence type="ECO:0000259" key="6">
    <source>
        <dbReference type="Pfam" id="PF00520"/>
    </source>
</evidence>
<feature type="transmembrane region" description="Helical" evidence="5">
    <location>
        <begin position="298"/>
        <end position="322"/>
    </location>
</feature>
<keyword evidence="4 5" id="KW-0472">Membrane</keyword>
<dbReference type="AlphaFoldDB" id="A0AA36MX76"/>
<dbReference type="GO" id="GO:0005249">
    <property type="term" value="F:voltage-gated potassium channel activity"/>
    <property type="evidence" value="ECO:0007669"/>
    <property type="project" value="TreeGrafter"/>
</dbReference>
<evidence type="ECO:0000256" key="1">
    <source>
        <dbReference type="ARBA" id="ARBA00004141"/>
    </source>
</evidence>
<feature type="transmembrane region" description="Helical" evidence="5">
    <location>
        <begin position="109"/>
        <end position="130"/>
    </location>
</feature>
<name>A0AA36MX76_9DINO</name>
<dbReference type="GO" id="GO:0098855">
    <property type="term" value="C:HCN channel complex"/>
    <property type="evidence" value="ECO:0007669"/>
    <property type="project" value="TreeGrafter"/>
</dbReference>
<feature type="transmembrane region" description="Helical" evidence="5">
    <location>
        <begin position="76"/>
        <end position="97"/>
    </location>
</feature>
<dbReference type="GO" id="GO:0035725">
    <property type="term" value="P:sodium ion transmembrane transport"/>
    <property type="evidence" value="ECO:0007669"/>
    <property type="project" value="TreeGrafter"/>
</dbReference>
<keyword evidence="3 5" id="KW-1133">Transmembrane helix</keyword>
<dbReference type="Proteomes" id="UP001178507">
    <property type="component" value="Unassembled WGS sequence"/>
</dbReference>
<comment type="subcellular location">
    <subcellularLocation>
        <location evidence="1">Membrane</location>
        <topology evidence="1">Multi-pass membrane protein</topology>
    </subcellularLocation>
</comment>
<feature type="transmembrane region" description="Helical" evidence="5">
    <location>
        <begin position="151"/>
        <end position="172"/>
    </location>
</feature>
<gene>
    <name evidence="7" type="ORF">EVOR1521_LOCUS10797</name>
</gene>
<dbReference type="EMBL" id="CAUJNA010001046">
    <property type="protein sequence ID" value="CAJ1383774.1"/>
    <property type="molecule type" value="Genomic_DNA"/>
</dbReference>
<organism evidence="7 8">
    <name type="scientific">Effrenium voratum</name>
    <dbReference type="NCBI Taxonomy" id="2562239"/>
    <lineage>
        <taxon>Eukaryota</taxon>
        <taxon>Sar</taxon>
        <taxon>Alveolata</taxon>
        <taxon>Dinophyceae</taxon>
        <taxon>Suessiales</taxon>
        <taxon>Symbiodiniaceae</taxon>
        <taxon>Effrenium</taxon>
    </lineage>
</organism>
<protein>
    <recommendedName>
        <fullName evidence="6">Ion transport domain-containing protein</fullName>
    </recommendedName>
</protein>
<evidence type="ECO:0000313" key="8">
    <source>
        <dbReference type="Proteomes" id="UP001178507"/>
    </source>
</evidence>
<keyword evidence="2 5" id="KW-0812">Transmembrane</keyword>
<dbReference type="Pfam" id="PF00520">
    <property type="entry name" value="Ion_trans"/>
    <property type="match status" value="1"/>
</dbReference>
<comment type="caution">
    <text evidence="7">The sequence shown here is derived from an EMBL/GenBank/DDBJ whole genome shotgun (WGS) entry which is preliminary data.</text>
</comment>
<evidence type="ECO:0000256" key="5">
    <source>
        <dbReference type="SAM" id="Phobius"/>
    </source>
</evidence>
<dbReference type="PANTHER" id="PTHR45689">
    <property type="entry name" value="I[[H]] CHANNEL, ISOFORM E"/>
    <property type="match status" value="1"/>
</dbReference>
<dbReference type="SUPFAM" id="SSF81324">
    <property type="entry name" value="Voltage-gated potassium channels"/>
    <property type="match status" value="1"/>
</dbReference>
<evidence type="ECO:0000313" key="7">
    <source>
        <dbReference type="EMBL" id="CAJ1383774.1"/>
    </source>
</evidence>
<dbReference type="PANTHER" id="PTHR45689:SF5">
    <property type="entry name" value="I[[H]] CHANNEL, ISOFORM E"/>
    <property type="match status" value="1"/>
</dbReference>
<reference evidence="7" key="1">
    <citation type="submission" date="2023-08" db="EMBL/GenBank/DDBJ databases">
        <authorList>
            <person name="Chen Y."/>
            <person name="Shah S."/>
            <person name="Dougan E. K."/>
            <person name="Thang M."/>
            <person name="Chan C."/>
        </authorList>
    </citation>
    <scope>NUCLEOTIDE SEQUENCE</scope>
</reference>
<evidence type="ECO:0000256" key="4">
    <source>
        <dbReference type="ARBA" id="ARBA00023136"/>
    </source>
</evidence>